<evidence type="ECO:0000313" key="2">
    <source>
        <dbReference type="EMBL" id="UZD40196.1"/>
    </source>
</evidence>
<gene>
    <name evidence="1" type="ORF">NCTC11546_01126</name>
    <name evidence="2" type="ORF">OL231_08385</name>
</gene>
<dbReference type="AlphaFoldDB" id="A0A2X2RNB7"/>
<dbReference type="Proteomes" id="UP000249891">
    <property type="component" value="Unassembled WGS sequence"/>
</dbReference>
<dbReference type="RefSeq" id="WP_009419591.1">
    <property type="nucleotide sequence ID" value="NZ_CAJPNJ010000006.1"/>
</dbReference>
<protein>
    <submittedName>
        <fullName evidence="1">Uncharacterized protein</fullName>
    </submittedName>
</protein>
<organism evidence="1 3">
    <name type="scientific">Capnocytophaga ochracea</name>
    <dbReference type="NCBI Taxonomy" id="1018"/>
    <lineage>
        <taxon>Bacteria</taxon>
        <taxon>Pseudomonadati</taxon>
        <taxon>Bacteroidota</taxon>
        <taxon>Flavobacteriia</taxon>
        <taxon>Flavobacteriales</taxon>
        <taxon>Flavobacteriaceae</taxon>
        <taxon>Capnocytophaga</taxon>
    </lineage>
</organism>
<proteinExistence type="predicted"/>
<evidence type="ECO:0000313" key="1">
    <source>
        <dbReference type="EMBL" id="SQA77901.1"/>
    </source>
</evidence>
<evidence type="ECO:0000313" key="3">
    <source>
        <dbReference type="Proteomes" id="UP000249891"/>
    </source>
</evidence>
<accession>A0A2X2RNB7</accession>
<sequence length="75" mass="8668">MGVAKITFQSEIQAGDFPFIKRILKSLKATNTKVVKEEKDESLMTKEAFFAKIDRARAGKKIQMSREELRKLMFD</sequence>
<dbReference type="EMBL" id="CP110230">
    <property type="protein sequence ID" value="UZD40196.1"/>
    <property type="molecule type" value="Genomic_DNA"/>
</dbReference>
<name>A0A2X2RNB7_CAPOC</name>
<reference evidence="1 3" key="1">
    <citation type="submission" date="2018-06" db="EMBL/GenBank/DDBJ databases">
        <authorList>
            <consortium name="Pathogen Informatics"/>
            <person name="Doyle S."/>
        </authorList>
    </citation>
    <scope>NUCLEOTIDE SEQUENCE [LARGE SCALE GENOMIC DNA]</scope>
    <source>
        <strain evidence="1 3">NCTC11546</strain>
    </source>
</reference>
<dbReference type="Proteomes" id="UP001163262">
    <property type="component" value="Chromosome"/>
</dbReference>
<dbReference type="EMBL" id="UARG01000017">
    <property type="protein sequence ID" value="SQA77901.1"/>
    <property type="molecule type" value="Genomic_DNA"/>
</dbReference>
<reference evidence="2" key="2">
    <citation type="submission" date="2022-10" db="EMBL/GenBank/DDBJ databases">
        <title>Complete genome sequence of Capnocytophaga ochracea KCOM 2812 isolated from actinomycosis lesion.</title>
        <authorList>
            <person name="Kook J.-K."/>
            <person name="Park S.-N."/>
            <person name="Lim Y.K."/>
        </authorList>
    </citation>
    <scope>NUCLEOTIDE SEQUENCE</scope>
    <source>
        <strain evidence="2">KCOM 28121</strain>
    </source>
</reference>